<sequence length="371" mass="39155">MRVTWEQVFAWRLARQHVARPAASSVPELVGRLCGVQAQVTSAAETAVALRSAAPEDGAVVRALSNGTLIKTWAMRGTLHAMTPPGAAAVLPLIASARTWEKPSWQRTFGATPAEVAALTEAVGGILADAELTREELVEALLADKAFHKLGEELRSGWGALLKPLAWQGALCHGPARGNKVTFTSPARLIPDWPGSAEPDVAAPAAITAYLGAYGPATPEIFDAWLSRNSLRKTTVRGWFAELGDALTPVDVEGRTGYVLTEHAGELAATEPRTSVHLLGPFDQYVLGPGTGDTELLPTAHRALVSRTAGWIAPIVVVDGRIAGTWEREGDEVLVGMFDGAPLPKNIDAAVERVAKATGLDTSAIRVSAVP</sequence>
<dbReference type="PANTHER" id="PTHR38479:SF2">
    <property type="entry name" value="WINGED HELIX DNA-BINDING DOMAIN-CONTAINING PROTEIN"/>
    <property type="match status" value="1"/>
</dbReference>
<dbReference type="Proteomes" id="UP001611415">
    <property type="component" value="Unassembled WGS sequence"/>
</dbReference>
<comment type="caution">
    <text evidence="1">The sequence shown here is derived from an EMBL/GenBank/DDBJ whole genome shotgun (WGS) entry which is preliminary data.</text>
</comment>
<reference evidence="1 2" key="1">
    <citation type="submission" date="2024-10" db="EMBL/GenBank/DDBJ databases">
        <title>The Natural Products Discovery Center: Release of the First 8490 Sequenced Strains for Exploring Actinobacteria Biosynthetic Diversity.</title>
        <authorList>
            <person name="Kalkreuter E."/>
            <person name="Kautsar S.A."/>
            <person name="Yang D."/>
            <person name="Bader C.D."/>
            <person name="Teijaro C.N."/>
            <person name="Fluegel L."/>
            <person name="Davis C.M."/>
            <person name="Simpson J.R."/>
            <person name="Lauterbach L."/>
            <person name="Steele A.D."/>
            <person name="Gui C."/>
            <person name="Meng S."/>
            <person name="Li G."/>
            <person name="Viehrig K."/>
            <person name="Ye F."/>
            <person name="Su P."/>
            <person name="Kiefer A.F."/>
            <person name="Nichols A."/>
            <person name="Cepeda A.J."/>
            <person name="Yan W."/>
            <person name="Fan B."/>
            <person name="Jiang Y."/>
            <person name="Adhikari A."/>
            <person name="Zheng C.-J."/>
            <person name="Schuster L."/>
            <person name="Cowan T.M."/>
            <person name="Smanski M.J."/>
            <person name="Chevrette M.G."/>
            <person name="De Carvalho L.P.S."/>
            <person name="Shen B."/>
        </authorList>
    </citation>
    <scope>NUCLEOTIDE SEQUENCE [LARGE SCALE GENOMIC DNA]</scope>
    <source>
        <strain evidence="1 2">NPDC019275</strain>
    </source>
</reference>
<accession>A0ABW7WZS6</accession>
<organism evidence="1 2">
    <name type="scientific">Nocardia xishanensis</name>
    <dbReference type="NCBI Taxonomy" id="238964"/>
    <lineage>
        <taxon>Bacteria</taxon>
        <taxon>Bacillati</taxon>
        <taxon>Actinomycetota</taxon>
        <taxon>Actinomycetes</taxon>
        <taxon>Mycobacteriales</taxon>
        <taxon>Nocardiaceae</taxon>
        <taxon>Nocardia</taxon>
    </lineage>
</organism>
<dbReference type="Pfam" id="PF06224">
    <property type="entry name" value="AlkZ-like"/>
    <property type="match status" value="1"/>
</dbReference>
<dbReference type="RefSeq" id="WP_397092645.1">
    <property type="nucleotide sequence ID" value="NZ_JBIRYO010000007.1"/>
</dbReference>
<dbReference type="PANTHER" id="PTHR38479">
    <property type="entry name" value="LMO0824 PROTEIN"/>
    <property type="match status" value="1"/>
</dbReference>
<dbReference type="InterPro" id="IPR009351">
    <property type="entry name" value="AlkZ-like"/>
</dbReference>
<protein>
    <submittedName>
        <fullName evidence="1">Winged helix DNA-binding domain-containing protein</fullName>
    </submittedName>
</protein>
<proteinExistence type="predicted"/>
<evidence type="ECO:0000313" key="2">
    <source>
        <dbReference type="Proteomes" id="UP001611415"/>
    </source>
</evidence>
<keyword evidence="1" id="KW-0238">DNA-binding</keyword>
<gene>
    <name evidence="1" type="ORF">ACH49W_13150</name>
</gene>
<dbReference type="EMBL" id="JBIRYO010000007">
    <property type="protein sequence ID" value="MFI2474316.1"/>
    <property type="molecule type" value="Genomic_DNA"/>
</dbReference>
<dbReference type="GO" id="GO:0003677">
    <property type="term" value="F:DNA binding"/>
    <property type="evidence" value="ECO:0007669"/>
    <property type="project" value="UniProtKB-KW"/>
</dbReference>
<keyword evidence="2" id="KW-1185">Reference proteome</keyword>
<evidence type="ECO:0000313" key="1">
    <source>
        <dbReference type="EMBL" id="MFI2474316.1"/>
    </source>
</evidence>
<name>A0ABW7WZS6_9NOCA</name>